<name>A0A371XBE0_9HYPH</name>
<protein>
    <submittedName>
        <fullName evidence="1">Uncharacterized protein</fullName>
    </submittedName>
</protein>
<dbReference type="Proteomes" id="UP000264310">
    <property type="component" value="Unassembled WGS sequence"/>
</dbReference>
<dbReference type="AlphaFoldDB" id="A0A371XBE0"/>
<dbReference type="RefSeq" id="WP_116681806.1">
    <property type="nucleotide sequence ID" value="NZ_QURL01000001.1"/>
</dbReference>
<evidence type="ECO:0000313" key="2">
    <source>
        <dbReference type="Proteomes" id="UP000264310"/>
    </source>
</evidence>
<comment type="caution">
    <text evidence="1">The sequence shown here is derived from an EMBL/GenBank/DDBJ whole genome shotgun (WGS) entry which is preliminary data.</text>
</comment>
<keyword evidence="2" id="KW-1185">Reference proteome</keyword>
<accession>A0A371XBE0</accession>
<dbReference type="OrthoDB" id="9813419at2"/>
<gene>
    <name evidence="1" type="ORF">DYI37_01995</name>
</gene>
<proteinExistence type="predicted"/>
<dbReference type="EMBL" id="QURL01000001">
    <property type="protein sequence ID" value="RFC66557.1"/>
    <property type="molecule type" value="Genomic_DNA"/>
</dbReference>
<reference evidence="1 2" key="1">
    <citation type="submission" date="2018-08" db="EMBL/GenBank/DDBJ databases">
        <title>Fulvimarina sp. 85, whole genome shotgun sequence.</title>
        <authorList>
            <person name="Tuo L."/>
        </authorList>
    </citation>
    <scope>NUCLEOTIDE SEQUENCE [LARGE SCALE GENOMIC DNA]</scope>
    <source>
        <strain evidence="1 2">85</strain>
    </source>
</reference>
<sequence>MTSGQYDPPMSGLRRQLKRNRALRADSSASFVRETFVLPREEAHSKAKEWFDRYPKSAYWTQVESWRLVEGGSVEFTMRRLPTAD</sequence>
<organism evidence="1 2">
    <name type="scientific">Fulvimarina endophytica</name>
    <dbReference type="NCBI Taxonomy" id="2293836"/>
    <lineage>
        <taxon>Bacteria</taxon>
        <taxon>Pseudomonadati</taxon>
        <taxon>Pseudomonadota</taxon>
        <taxon>Alphaproteobacteria</taxon>
        <taxon>Hyphomicrobiales</taxon>
        <taxon>Aurantimonadaceae</taxon>
        <taxon>Fulvimarina</taxon>
    </lineage>
</organism>
<evidence type="ECO:0000313" key="1">
    <source>
        <dbReference type="EMBL" id="RFC66557.1"/>
    </source>
</evidence>